<dbReference type="eggNOG" id="KOG4589">
    <property type="taxonomic scope" value="Eukaryota"/>
</dbReference>
<dbReference type="GO" id="GO:0008650">
    <property type="term" value="F:rRNA (uridine-2'-O-)-methyltransferase activity"/>
    <property type="evidence" value="ECO:0007669"/>
    <property type="project" value="TreeGrafter"/>
</dbReference>
<dbReference type="HAMAP" id="MF_01547">
    <property type="entry name" value="RNA_methyltr_E"/>
    <property type="match status" value="1"/>
</dbReference>
<keyword evidence="2" id="KW-0698">rRNA processing</keyword>
<keyword evidence="10" id="KW-1185">Reference proteome</keyword>
<dbReference type="GeneID" id="18245469"/>
<dbReference type="InterPro" id="IPR050082">
    <property type="entry name" value="RNA_methyltr_RlmE"/>
</dbReference>
<keyword evidence="5 7" id="KW-0949">S-adenosyl-L-methionine</keyword>
<evidence type="ECO:0000313" key="9">
    <source>
        <dbReference type="EMBL" id="EGV65822.1"/>
    </source>
</evidence>
<organism evidence="10">
    <name type="scientific">Candida tenuis (strain ATCC 10573 / BCRC 21748 / CBS 615 / JCM 9827 / NBRC 10315 / NRRL Y-1498 / VKM Y-70)</name>
    <name type="common">Yeast</name>
    <name type="synonym">Yamadazyma tenuis</name>
    <dbReference type="NCBI Taxonomy" id="590646"/>
    <lineage>
        <taxon>Eukaryota</taxon>
        <taxon>Fungi</taxon>
        <taxon>Dikarya</taxon>
        <taxon>Ascomycota</taxon>
        <taxon>Saccharomycotina</taxon>
        <taxon>Pichiomycetes</taxon>
        <taxon>Debaryomycetaceae</taxon>
        <taxon>Yamadazyma</taxon>
    </lineage>
</organism>
<dbReference type="GO" id="GO:0005739">
    <property type="term" value="C:mitochondrion"/>
    <property type="evidence" value="ECO:0007669"/>
    <property type="project" value="TreeGrafter"/>
</dbReference>
<evidence type="ECO:0000256" key="7">
    <source>
        <dbReference type="PIRSR" id="PIRSR005461-1"/>
    </source>
</evidence>
<keyword evidence="4" id="KW-0808">Transferase</keyword>
<protein>
    <recommendedName>
        <fullName evidence="6">rRNA methyltransferase 2, mitochondrial</fullName>
    </recommendedName>
</protein>
<feature type="active site" description="Proton acceptor" evidence="7">
    <location>
        <position position="169"/>
    </location>
</feature>
<evidence type="ECO:0000313" key="10">
    <source>
        <dbReference type="Proteomes" id="UP000000707"/>
    </source>
</evidence>
<evidence type="ECO:0000256" key="3">
    <source>
        <dbReference type="ARBA" id="ARBA00022603"/>
    </source>
</evidence>
<dbReference type="Proteomes" id="UP000000707">
    <property type="component" value="Unassembled WGS sequence"/>
</dbReference>
<dbReference type="HOGENOM" id="CLU_009422_2_0_1"/>
<comment type="similarity">
    <text evidence="1">Belongs to the class I-like SAM-binding methyltransferase superfamily. RNA methyltransferase RlmE family.</text>
</comment>
<reference evidence="9 10" key="1">
    <citation type="journal article" date="2011" name="Proc. Natl. Acad. Sci. U.S.A.">
        <title>Comparative genomics of xylose-fermenting fungi for enhanced biofuel production.</title>
        <authorList>
            <person name="Wohlbach D.J."/>
            <person name="Kuo A."/>
            <person name="Sato T.K."/>
            <person name="Potts K.M."/>
            <person name="Salamov A.A."/>
            <person name="LaButti K.M."/>
            <person name="Sun H."/>
            <person name="Clum A."/>
            <person name="Pangilinan J.L."/>
            <person name="Lindquist E.A."/>
            <person name="Lucas S."/>
            <person name="Lapidus A."/>
            <person name="Jin M."/>
            <person name="Gunawan C."/>
            <person name="Balan V."/>
            <person name="Dale B.E."/>
            <person name="Jeffries T.W."/>
            <person name="Zinkel R."/>
            <person name="Barry K.W."/>
            <person name="Grigoriev I.V."/>
            <person name="Gasch A.P."/>
        </authorList>
    </citation>
    <scope>NUCLEOTIDE SEQUENCE [LARGE SCALE GENOMIC DNA]</scope>
    <source>
        <strain evidence="10">ATCC 10573 / BCRC 21748 / CBS 615 / JCM 9827 / NBRC 10315 / NRRL Y-1498 / VKM Y-70</strain>
    </source>
</reference>
<gene>
    <name evidence="9" type="ORF">CANTEDRAFT_101452</name>
</gene>
<evidence type="ECO:0000259" key="8">
    <source>
        <dbReference type="Pfam" id="PF01728"/>
    </source>
</evidence>
<keyword evidence="3" id="KW-0489">Methyltransferase</keyword>
<dbReference type="OrthoDB" id="20105at2759"/>
<dbReference type="PIRSF" id="PIRSF005461">
    <property type="entry name" value="23S_rRNA_mtase"/>
    <property type="match status" value="1"/>
</dbReference>
<sequence length="221" mass="25392">MIRRFKSTSSSKRWLERHVSDQFTRQSKILNYKSRAAFKLIEINNKFRIFNKSSRNILDLGYAPGSWSQVAAQEMQKKGVTPQILGVDLIRSSPPKGISFIQGDFLNPDVQSQIFGHFNNSPVNLILSDMMTNTTGIKDIDHLGSMDLCHSVLQLSQALLNKNGSVVMKFFMGKEQELIESKLREMFAKVYTFKPQSSRDESREQFFIGMKKRLRSSEEKD</sequence>
<dbReference type="InterPro" id="IPR029063">
    <property type="entry name" value="SAM-dependent_MTases_sf"/>
</dbReference>
<dbReference type="InterPro" id="IPR015507">
    <property type="entry name" value="rRNA-MeTfrase_E"/>
</dbReference>
<feature type="domain" description="Ribosomal RNA methyltransferase FtsJ" evidence="8">
    <location>
        <begin position="32"/>
        <end position="211"/>
    </location>
</feature>
<dbReference type="SUPFAM" id="SSF53335">
    <property type="entry name" value="S-adenosyl-L-methionine-dependent methyltransferases"/>
    <property type="match status" value="1"/>
</dbReference>
<dbReference type="Pfam" id="PF01728">
    <property type="entry name" value="FtsJ"/>
    <property type="match status" value="1"/>
</dbReference>
<dbReference type="Gene3D" id="3.40.50.150">
    <property type="entry name" value="Vaccinia Virus protein VP39"/>
    <property type="match status" value="1"/>
</dbReference>
<dbReference type="STRING" id="590646.G3AYD0"/>
<proteinExistence type="inferred from homology"/>
<dbReference type="PANTHER" id="PTHR10920:SF18">
    <property type="entry name" value="RRNA METHYLTRANSFERASE 2, MITOCHONDRIAL"/>
    <property type="match status" value="1"/>
</dbReference>
<evidence type="ECO:0000256" key="6">
    <source>
        <dbReference type="ARBA" id="ARBA00041184"/>
    </source>
</evidence>
<evidence type="ECO:0000256" key="2">
    <source>
        <dbReference type="ARBA" id="ARBA00022552"/>
    </source>
</evidence>
<dbReference type="EMBL" id="GL996512">
    <property type="protein sequence ID" value="EGV65822.1"/>
    <property type="molecule type" value="Genomic_DNA"/>
</dbReference>
<evidence type="ECO:0000256" key="5">
    <source>
        <dbReference type="ARBA" id="ARBA00022691"/>
    </source>
</evidence>
<evidence type="ECO:0000256" key="1">
    <source>
        <dbReference type="ARBA" id="ARBA00009258"/>
    </source>
</evidence>
<name>G3AYD0_CANTC</name>
<accession>G3AYD0</accession>
<dbReference type="PANTHER" id="PTHR10920">
    <property type="entry name" value="RIBOSOMAL RNA METHYLTRANSFERASE"/>
    <property type="match status" value="1"/>
</dbReference>
<dbReference type="KEGG" id="cten:18245469"/>
<dbReference type="InterPro" id="IPR002877">
    <property type="entry name" value="RNA_MeTrfase_FtsJ_dom"/>
</dbReference>
<dbReference type="AlphaFoldDB" id="G3AYD0"/>
<evidence type="ECO:0000256" key="4">
    <source>
        <dbReference type="ARBA" id="ARBA00022679"/>
    </source>
</evidence>